<dbReference type="RefSeq" id="WP_344044919.1">
    <property type="nucleotide sequence ID" value="NZ_BAAAPB010000002.1"/>
</dbReference>
<evidence type="ECO:0000313" key="4">
    <source>
        <dbReference type="Proteomes" id="UP001500571"/>
    </source>
</evidence>
<keyword evidence="2" id="KW-0812">Transmembrane</keyword>
<dbReference type="Proteomes" id="UP001500571">
    <property type="component" value="Unassembled WGS sequence"/>
</dbReference>
<feature type="region of interest" description="Disordered" evidence="1">
    <location>
        <begin position="1"/>
        <end position="71"/>
    </location>
</feature>
<keyword evidence="2" id="KW-0472">Membrane</keyword>
<organism evidence="3 4">
    <name type="scientific">Nocardioides panacihumi</name>
    <dbReference type="NCBI Taxonomy" id="400774"/>
    <lineage>
        <taxon>Bacteria</taxon>
        <taxon>Bacillati</taxon>
        <taxon>Actinomycetota</taxon>
        <taxon>Actinomycetes</taxon>
        <taxon>Propionibacteriales</taxon>
        <taxon>Nocardioidaceae</taxon>
        <taxon>Nocardioides</taxon>
    </lineage>
</organism>
<dbReference type="EMBL" id="BAAAPB010000002">
    <property type="protein sequence ID" value="GAA1962174.1"/>
    <property type="molecule type" value="Genomic_DNA"/>
</dbReference>
<evidence type="ECO:0000256" key="2">
    <source>
        <dbReference type="SAM" id="Phobius"/>
    </source>
</evidence>
<protein>
    <recommendedName>
        <fullName evidence="5">DUF3043 domain-containing protein</fullName>
    </recommendedName>
</protein>
<sequence length="193" mass="22399">MFRRKSESTVVDESTAKASGKGRPTPSRKEAEAARLARVRTPRTRKEQQAASRSARYESSQKLREGMRTGDERYLPVRDKGPVRRFVRDYVDSRFRLAEMILPFLVFTLALGFVKSGAYAGFSNVFMTLMLLAVAADLVWMRFRMHRQLKVRFPDTTRKGLTYYAVVRALQLRFLRMPKPQVRIGQDLPETYR</sequence>
<reference evidence="3 4" key="1">
    <citation type="journal article" date="2019" name="Int. J. Syst. Evol. Microbiol.">
        <title>The Global Catalogue of Microorganisms (GCM) 10K type strain sequencing project: providing services to taxonomists for standard genome sequencing and annotation.</title>
        <authorList>
            <consortium name="The Broad Institute Genomics Platform"/>
            <consortium name="The Broad Institute Genome Sequencing Center for Infectious Disease"/>
            <person name="Wu L."/>
            <person name="Ma J."/>
        </authorList>
    </citation>
    <scope>NUCLEOTIDE SEQUENCE [LARGE SCALE GENOMIC DNA]</scope>
    <source>
        <strain evidence="3 4">JCM 15309</strain>
    </source>
</reference>
<gene>
    <name evidence="3" type="ORF">GCM10009798_22420</name>
</gene>
<proteinExistence type="predicted"/>
<feature type="transmembrane region" description="Helical" evidence="2">
    <location>
        <begin position="95"/>
        <end position="114"/>
    </location>
</feature>
<name>A0ABN2R1U5_9ACTN</name>
<accession>A0ABN2R1U5</accession>
<evidence type="ECO:0000256" key="1">
    <source>
        <dbReference type="SAM" id="MobiDB-lite"/>
    </source>
</evidence>
<feature type="compositionally biased region" description="Basic and acidic residues" evidence="1">
    <location>
        <begin position="55"/>
        <end position="71"/>
    </location>
</feature>
<keyword evidence="2" id="KW-1133">Transmembrane helix</keyword>
<feature type="transmembrane region" description="Helical" evidence="2">
    <location>
        <begin position="120"/>
        <end position="140"/>
    </location>
</feature>
<keyword evidence="4" id="KW-1185">Reference proteome</keyword>
<dbReference type="InterPro" id="IPR021403">
    <property type="entry name" value="DUF3043"/>
</dbReference>
<comment type="caution">
    <text evidence="3">The sequence shown here is derived from an EMBL/GenBank/DDBJ whole genome shotgun (WGS) entry which is preliminary data.</text>
</comment>
<evidence type="ECO:0000313" key="3">
    <source>
        <dbReference type="EMBL" id="GAA1962174.1"/>
    </source>
</evidence>
<dbReference type="Pfam" id="PF11241">
    <property type="entry name" value="DUF3043"/>
    <property type="match status" value="1"/>
</dbReference>
<evidence type="ECO:0008006" key="5">
    <source>
        <dbReference type="Google" id="ProtNLM"/>
    </source>
</evidence>